<dbReference type="InterPro" id="IPR044078">
    <property type="entry name" value="Mot1_ATP-bd"/>
</dbReference>
<dbReference type="SMART" id="SM00487">
    <property type="entry name" value="DEXDc"/>
    <property type="match status" value="1"/>
</dbReference>
<dbReference type="Gene3D" id="3.40.50.10810">
    <property type="entry name" value="Tandem AAA-ATPase domain"/>
    <property type="match status" value="1"/>
</dbReference>
<keyword evidence="3" id="KW-1185">Reference proteome</keyword>
<dbReference type="AlphaFoldDB" id="A0AAN8WCE8"/>
<dbReference type="InterPro" id="IPR000330">
    <property type="entry name" value="SNF2_N"/>
</dbReference>
<dbReference type="InterPro" id="IPR027417">
    <property type="entry name" value="P-loop_NTPase"/>
</dbReference>
<dbReference type="Pfam" id="PF00176">
    <property type="entry name" value="SNF2-rel_dom"/>
    <property type="match status" value="1"/>
</dbReference>
<evidence type="ECO:0000313" key="3">
    <source>
        <dbReference type="Proteomes" id="UP001381693"/>
    </source>
</evidence>
<dbReference type="EMBL" id="JAXCGZ010022020">
    <property type="protein sequence ID" value="KAK7039041.1"/>
    <property type="molecule type" value="Genomic_DNA"/>
</dbReference>
<feature type="domain" description="Helicase ATP-binding" evidence="1">
    <location>
        <begin position="1"/>
        <end position="161"/>
    </location>
</feature>
<dbReference type="GO" id="GO:0016887">
    <property type="term" value="F:ATP hydrolysis activity"/>
    <property type="evidence" value="ECO:0007669"/>
    <property type="project" value="InterPro"/>
</dbReference>
<proteinExistence type="predicted"/>
<dbReference type="InterPro" id="IPR014001">
    <property type="entry name" value="Helicase_ATP-bd"/>
</dbReference>
<protein>
    <submittedName>
        <fullName evidence="2">Btaf1 RNA polymerase II, B-TFIID transcription factor-associated, 170kDa</fullName>
    </submittedName>
</protein>
<dbReference type="GO" id="GO:0017025">
    <property type="term" value="F:TBP-class protein binding"/>
    <property type="evidence" value="ECO:0007669"/>
    <property type="project" value="InterPro"/>
</dbReference>
<comment type="caution">
    <text evidence="2">The sequence shown here is derived from an EMBL/GenBank/DDBJ whole genome shotgun (WGS) entry which is preliminary data.</text>
</comment>
<sequence length="235" mass="26652">MGLGKTLQSICILASDHYTKEKRQTLSAAPGGIHWQSLVVCPPTLTGHWVYEVNKFVPEKSLNPLHYTGPPMERYKLRQLVHEHNLIIASYDIVRNDIQFFSSIKWNYVILDEGHIIKNGKTKSSRAIKQLEAQHRLILSGTPIQNNVLELWSLFDFLMPGFLGTERQFMARYSKPILQSRDAKSSSREQEAGVLAMEALHRQVLPFLLRRVKEDVLKDLPPKITQVGGGVEAGV</sequence>
<dbReference type="SUPFAM" id="SSF52540">
    <property type="entry name" value="P-loop containing nucleoside triphosphate hydrolases"/>
    <property type="match status" value="1"/>
</dbReference>
<dbReference type="InterPro" id="IPR044972">
    <property type="entry name" value="Mot1"/>
</dbReference>
<accession>A0AAN8WCE8</accession>
<dbReference type="GO" id="GO:0005524">
    <property type="term" value="F:ATP binding"/>
    <property type="evidence" value="ECO:0007669"/>
    <property type="project" value="InterPro"/>
</dbReference>
<reference evidence="2 3" key="1">
    <citation type="submission" date="2023-11" db="EMBL/GenBank/DDBJ databases">
        <title>Halocaridina rubra genome assembly.</title>
        <authorList>
            <person name="Smith C."/>
        </authorList>
    </citation>
    <scope>NUCLEOTIDE SEQUENCE [LARGE SCALE GENOMIC DNA]</scope>
    <source>
        <strain evidence="2">EP-1</strain>
        <tissue evidence="2">Whole</tissue>
    </source>
</reference>
<evidence type="ECO:0000259" key="1">
    <source>
        <dbReference type="PROSITE" id="PS51192"/>
    </source>
</evidence>
<organism evidence="2 3">
    <name type="scientific">Halocaridina rubra</name>
    <name type="common">Hawaiian red shrimp</name>
    <dbReference type="NCBI Taxonomy" id="373956"/>
    <lineage>
        <taxon>Eukaryota</taxon>
        <taxon>Metazoa</taxon>
        <taxon>Ecdysozoa</taxon>
        <taxon>Arthropoda</taxon>
        <taxon>Crustacea</taxon>
        <taxon>Multicrustacea</taxon>
        <taxon>Malacostraca</taxon>
        <taxon>Eumalacostraca</taxon>
        <taxon>Eucarida</taxon>
        <taxon>Decapoda</taxon>
        <taxon>Pleocyemata</taxon>
        <taxon>Caridea</taxon>
        <taxon>Atyoidea</taxon>
        <taxon>Atyidae</taxon>
        <taxon>Halocaridina</taxon>
    </lineage>
</organism>
<evidence type="ECO:0000313" key="2">
    <source>
        <dbReference type="EMBL" id="KAK7039041.1"/>
    </source>
</evidence>
<dbReference type="PANTHER" id="PTHR36498">
    <property type="entry name" value="TATA-BINDING PROTEIN-ASSOCIATED FACTOR 172"/>
    <property type="match status" value="1"/>
</dbReference>
<name>A0AAN8WCE8_HALRR</name>
<dbReference type="CDD" id="cd17999">
    <property type="entry name" value="DEXHc_Mot1"/>
    <property type="match status" value="1"/>
</dbReference>
<dbReference type="PROSITE" id="PS51192">
    <property type="entry name" value="HELICASE_ATP_BIND_1"/>
    <property type="match status" value="1"/>
</dbReference>
<dbReference type="GO" id="GO:0003677">
    <property type="term" value="F:DNA binding"/>
    <property type="evidence" value="ECO:0007669"/>
    <property type="project" value="InterPro"/>
</dbReference>
<dbReference type="Proteomes" id="UP001381693">
    <property type="component" value="Unassembled WGS sequence"/>
</dbReference>
<gene>
    <name evidence="2" type="primary">BTAF1_2</name>
    <name evidence="2" type="ORF">SK128_011567</name>
</gene>
<dbReference type="InterPro" id="IPR038718">
    <property type="entry name" value="SNF2-like_sf"/>
</dbReference>
<dbReference type="PANTHER" id="PTHR36498:SF1">
    <property type="entry name" value="TATA-BINDING PROTEIN-ASSOCIATED FACTOR 172"/>
    <property type="match status" value="1"/>
</dbReference>